<evidence type="ECO:0000313" key="5">
    <source>
        <dbReference type="EMBL" id="EGB07649.1"/>
    </source>
</evidence>
<dbReference type="Gene3D" id="3.40.50.1820">
    <property type="entry name" value="alpha/beta hydrolase"/>
    <property type="match status" value="1"/>
</dbReference>
<feature type="transmembrane region" description="Helical" evidence="2">
    <location>
        <begin position="470"/>
        <end position="492"/>
    </location>
</feature>
<dbReference type="eggNOG" id="ENOG502SB4C">
    <property type="taxonomic scope" value="Eukaryota"/>
</dbReference>
<dbReference type="InterPro" id="IPR029058">
    <property type="entry name" value="AB_hydrolase_fold"/>
</dbReference>
<dbReference type="InterPro" id="IPR036249">
    <property type="entry name" value="Thioredoxin-like_sf"/>
</dbReference>
<dbReference type="InterPro" id="IPR016187">
    <property type="entry name" value="CTDL_fold"/>
</dbReference>
<reference evidence="5 6" key="1">
    <citation type="journal article" date="2011" name="Proc. Natl. Acad. Sci. U.S.A.">
        <title>Niche of harmful alga Aureococcus anophagefferens revealed through ecogenomics.</title>
        <authorList>
            <person name="Gobler C.J."/>
            <person name="Berry D.L."/>
            <person name="Dyhrman S.T."/>
            <person name="Wilhelm S.W."/>
            <person name="Salamov A."/>
            <person name="Lobanov A.V."/>
            <person name="Zhang Y."/>
            <person name="Collier J.L."/>
            <person name="Wurch L.L."/>
            <person name="Kustka A.B."/>
            <person name="Dill B.D."/>
            <person name="Shah M."/>
            <person name="VerBerkmoes N.C."/>
            <person name="Kuo A."/>
            <person name="Terry A."/>
            <person name="Pangilinan J."/>
            <person name="Lindquist E.A."/>
            <person name="Lucas S."/>
            <person name="Paulsen I.T."/>
            <person name="Hattenrath-Lehmann T.K."/>
            <person name="Talmage S.C."/>
            <person name="Walker E.A."/>
            <person name="Koch F."/>
            <person name="Burson A.M."/>
            <person name="Marcoval M.A."/>
            <person name="Tang Y.Z."/>
            <person name="Lecleir G.R."/>
            <person name="Coyne K.J."/>
            <person name="Berg G.M."/>
            <person name="Bertrand E.M."/>
            <person name="Saito M.A."/>
            <person name="Gladyshev V.N."/>
            <person name="Grigoriev I.V."/>
        </authorList>
    </citation>
    <scope>NUCLEOTIDE SEQUENCE [LARGE SCALE GENOMIC DNA]</scope>
    <source>
        <strain evidence="6">CCMP 1984</strain>
    </source>
</reference>
<keyword evidence="2" id="KW-0812">Transmembrane</keyword>
<dbReference type="RefSeq" id="XP_009037646.1">
    <property type="nucleotide sequence ID" value="XM_009039398.1"/>
</dbReference>
<dbReference type="OrthoDB" id="198309at2759"/>
<dbReference type="Proteomes" id="UP000002729">
    <property type="component" value="Unassembled WGS sequence"/>
</dbReference>
<dbReference type="PANTHER" id="PTHR43037:SF1">
    <property type="entry name" value="BLL1128 PROTEIN"/>
    <property type="match status" value="1"/>
</dbReference>
<dbReference type="GeneID" id="20228399"/>
<protein>
    <recommendedName>
        <fullName evidence="4">C-type lectin domain-containing protein</fullName>
    </recommendedName>
</protein>
<dbReference type="SUPFAM" id="SSF56436">
    <property type="entry name" value="C-type lectin-like"/>
    <property type="match status" value="1"/>
</dbReference>
<name>F0YBE6_AURAN</name>
<feature type="domain" description="C-type lectin" evidence="4">
    <location>
        <begin position="530"/>
        <end position="671"/>
    </location>
</feature>
<gene>
    <name evidence="5" type="ORF">AURANDRAFT_71787</name>
</gene>
<keyword evidence="2" id="KW-0472">Membrane</keyword>
<feature type="chain" id="PRO_5003262867" description="C-type lectin domain-containing protein" evidence="3">
    <location>
        <begin position="22"/>
        <end position="678"/>
    </location>
</feature>
<dbReference type="AlphaFoldDB" id="F0YBE6"/>
<dbReference type="SUPFAM" id="SSF53474">
    <property type="entry name" value="alpha/beta-Hydrolases"/>
    <property type="match status" value="1"/>
</dbReference>
<evidence type="ECO:0000256" key="3">
    <source>
        <dbReference type="SAM" id="SignalP"/>
    </source>
</evidence>
<keyword evidence="1 3" id="KW-0732">Signal</keyword>
<dbReference type="PROSITE" id="PS50041">
    <property type="entry name" value="C_TYPE_LECTIN_2"/>
    <property type="match status" value="1"/>
</dbReference>
<evidence type="ECO:0000256" key="2">
    <source>
        <dbReference type="SAM" id="Phobius"/>
    </source>
</evidence>
<dbReference type="SMART" id="SM00034">
    <property type="entry name" value="CLECT"/>
    <property type="match status" value="1"/>
</dbReference>
<sequence length="678" mass="72904">MVMRWLVPLVALDLMPGASETLECDASGWLDAEGMNRMTASGETSIVRFDRPPCAVCAELDPLFEIMRTHFPGRVWRVDCAAAPGLCAPVDGDLRGPEIRAWTGEAFAAYGGERSAEALVAWAKLVLAPPPKTENFAAADFDPRGDDDAAATLALEPGRLQAWPGRPLPTRVFVPRTKAGKRPILVYLHGTPHPGARFDDPGGGGGSSLLRAKGFVAKLATNATFAAKFPFVAIVPCSGCHADGTYAPRPRGGPPAAGSYGWVPDNFARIDAIVAAAARHLGGDPARVLLTGQSYGGRGVWAYAAARPSTFAAVAPICASSGPTAPLVAGLCCGDAACCPHVWAFHGANDVRADVANTDAWVEALRADPRRPPSQEVRYARYDPAPPLDGPWEGHGADGLAYDDDDFWAWLAARECPPSNHLIMDPRTATDYSLASPLDVDEDGSFTINQLKRGSSDAPFERFSETVREYVALFLSSTFLIAFMAFVIAICAMDKVNKMGGGGPHGPDDHWKMRCQNLGTATYGDDVFSYGGHHYQVVGGHWAKLTWRMAEMDAWSRCYKGKVGKLAMVNSAEENEMLVAKLHAHGGYSSVGGGDAAWLGGADLETEGTWQWLGDSGSYAGETFLKGNVPYKGAYNNFRAGEPNNNGEEDCLKMDPDGQWVDDSCYKQYQYFFVEFEK</sequence>
<evidence type="ECO:0000256" key="1">
    <source>
        <dbReference type="ARBA" id="ARBA00022729"/>
    </source>
</evidence>
<keyword evidence="2" id="KW-1133">Transmembrane helix</keyword>
<dbReference type="InterPro" id="IPR016186">
    <property type="entry name" value="C-type_lectin-like/link_sf"/>
</dbReference>
<proteinExistence type="predicted"/>
<accession>F0YBE6</accession>
<feature type="signal peptide" evidence="3">
    <location>
        <begin position="1"/>
        <end position="21"/>
    </location>
</feature>
<organism evidence="6">
    <name type="scientific">Aureococcus anophagefferens</name>
    <name type="common">Harmful bloom alga</name>
    <dbReference type="NCBI Taxonomy" id="44056"/>
    <lineage>
        <taxon>Eukaryota</taxon>
        <taxon>Sar</taxon>
        <taxon>Stramenopiles</taxon>
        <taxon>Ochrophyta</taxon>
        <taxon>Pelagophyceae</taxon>
        <taxon>Pelagomonadales</taxon>
        <taxon>Pelagomonadaceae</taxon>
        <taxon>Aureococcus</taxon>
    </lineage>
</organism>
<dbReference type="KEGG" id="aaf:AURANDRAFT_71787"/>
<dbReference type="EMBL" id="GL833130">
    <property type="protein sequence ID" value="EGB07649.1"/>
    <property type="molecule type" value="Genomic_DNA"/>
</dbReference>
<dbReference type="InParanoid" id="F0YBE6"/>
<dbReference type="Gene3D" id="3.10.100.10">
    <property type="entry name" value="Mannose-Binding Protein A, subunit A"/>
    <property type="match status" value="1"/>
</dbReference>
<dbReference type="InterPro" id="IPR001304">
    <property type="entry name" value="C-type_lectin-like"/>
</dbReference>
<dbReference type="CDD" id="cd00037">
    <property type="entry name" value="CLECT"/>
    <property type="match status" value="1"/>
</dbReference>
<dbReference type="SUPFAM" id="SSF52833">
    <property type="entry name" value="Thioredoxin-like"/>
    <property type="match status" value="1"/>
</dbReference>
<evidence type="ECO:0000259" key="4">
    <source>
        <dbReference type="PROSITE" id="PS50041"/>
    </source>
</evidence>
<evidence type="ECO:0000313" key="6">
    <source>
        <dbReference type="Proteomes" id="UP000002729"/>
    </source>
</evidence>
<keyword evidence="6" id="KW-1185">Reference proteome</keyword>
<dbReference type="PANTHER" id="PTHR43037">
    <property type="entry name" value="UNNAMED PRODUCT-RELATED"/>
    <property type="match status" value="1"/>
</dbReference>
<dbReference type="Pfam" id="PF00059">
    <property type="entry name" value="Lectin_C"/>
    <property type="match status" value="1"/>
</dbReference>
<dbReference type="InterPro" id="IPR050955">
    <property type="entry name" value="Plant_Biomass_Hydrol_Est"/>
</dbReference>